<gene>
    <name evidence="1" type="ORF">BG011_000075</name>
</gene>
<protein>
    <submittedName>
        <fullName evidence="1">Uncharacterized protein</fullName>
    </submittedName>
</protein>
<dbReference type="OrthoDB" id="2359087at2759"/>
<accession>A0A9P6U726</accession>
<reference evidence="1" key="1">
    <citation type="journal article" date="2020" name="Fungal Divers.">
        <title>Resolving the Mortierellaceae phylogeny through synthesis of multi-gene phylogenetics and phylogenomics.</title>
        <authorList>
            <person name="Vandepol N."/>
            <person name="Liber J."/>
            <person name="Desiro A."/>
            <person name="Na H."/>
            <person name="Kennedy M."/>
            <person name="Barry K."/>
            <person name="Grigoriev I.V."/>
            <person name="Miller A.N."/>
            <person name="O'Donnell K."/>
            <person name="Stajich J.E."/>
            <person name="Bonito G."/>
        </authorList>
    </citation>
    <scope>NUCLEOTIDE SEQUENCE</scope>
    <source>
        <strain evidence="1">KOD948</strain>
    </source>
</reference>
<organism evidence="1 2">
    <name type="scientific">Mortierella polycephala</name>
    <dbReference type="NCBI Taxonomy" id="41804"/>
    <lineage>
        <taxon>Eukaryota</taxon>
        <taxon>Fungi</taxon>
        <taxon>Fungi incertae sedis</taxon>
        <taxon>Mucoromycota</taxon>
        <taxon>Mortierellomycotina</taxon>
        <taxon>Mortierellomycetes</taxon>
        <taxon>Mortierellales</taxon>
        <taxon>Mortierellaceae</taxon>
        <taxon>Mortierella</taxon>
    </lineage>
</organism>
<evidence type="ECO:0000313" key="1">
    <source>
        <dbReference type="EMBL" id="KAG0262322.1"/>
    </source>
</evidence>
<proteinExistence type="predicted"/>
<evidence type="ECO:0000313" key="2">
    <source>
        <dbReference type="Proteomes" id="UP000726737"/>
    </source>
</evidence>
<dbReference type="Proteomes" id="UP000726737">
    <property type="component" value="Unassembled WGS sequence"/>
</dbReference>
<comment type="caution">
    <text evidence="1">The sequence shown here is derived from an EMBL/GenBank/DDBJ whole genome shotgun (WGS) entry which is preliminary data.</text>
</comment>
<keyword evidence="2" id="KW-1185">Reference proteome</keyword>
<dbReference type="EMBL" id="JAAAJA010000100">
    <property type="protein sequence ID" value="KAG0262322.1"/>
    <property type="molecule type" value="Genomic_DNA"/>
</dbReference>
<dbReference type="AlphaFoldDB" id="A0A9P6U726"/>
<sequence>MMIKESMDTGAGVIPKFESTLVIAFPDVLLAGPKILLSSASATSHGSSINAWSHYYCAQPPKGKTTVSKRSKSTNENSIYYSTAVVDDQHNLGLLSIAVAPPTTEQATYLCEAIVNQVHASGTQRVILVAASNFAVKEQATYVAQIHHDTTLDIPTIPKDVALGDHILNTFLALLTYTDIPTTALVHPAKKGTGLRETQTILENLASSLALVIGGKGSSVFSAEAAFQYNISRTEDEESVESMMYL</sequence>
<name>A0A9P6U726_9FUNG</name>